<evidence type="ECO:0000313" key="7">
    <source>
        <dbReference type="EMBL" id="TDT15667.1"/>
    </source>
</evidence>
<dbReference type="CDD" id="cd03263">
    <property type="entry name" value="ABC_subfamily_A"/>
    <property type="match status" value="1"/>
</dbReference>
<name>A0A4R7HWZ8_9ACTN</name>
<dbReference type="RefSeq" id="WP_133868104.1">
    <property type="nucleotide sequence ID" value="NZ_SOAU01000001.1"/>
</dbReference>
<dbReference type="GO" id="GO:0005886">
    <property type="term" value="C:plasma membrane"/>
    <property type="evidence" value="ECO:0007669"/>
    <property type="project" value="UniProtKB-SubCell"/>
</dbReference>
<keyword evidence="3" id="KW-0547">Nucleotide-binding</keyword>
<keyword evidence="8" id="KW-1185">Reference proteome</keyword>
<dbReference type="InterPro" id="IPR003593">
    <property type="entry name" value="AAA+_ATPase"/>
</dbReference>
<dbReference type="AlphaFoldDB" id="A0A4R7HWZ8"/>
<comment type="caution">
    <text evidence="7">The sequence shown here is derived from an EMBL/GenBank/DDBJ whole genome shotgun (WGS) entry which is preliminary data.</text>
</comment>
<gene>
    <name evidence="7" type="ORF">BDK89_1243</name>
</gene>
<dbReference type="PANTHER" id="PTHR42711:SF17">
    <property type="entry name" value="ABC TRANSPORTER ATP-BINDING PROTEIN"/>
    <property type="match status" value="1"/>
</dbReference>
<dbReference type="InterPro" id="IPR003439">
    <property type="entry name" value="ABC_transporter-like_ATP-bd"/>
</dbReference>
<accession>A0A4R7HWZ8</accession>
<dbReference type="OrthoDB" id="9804819at2"/>
<evidence type="ECO:0000259" key="6">
    <source>
        <dbReference type="PROSITE" id="PS50893"/>
    </source>
</evidence>
<evidence type="ECO:0000313" key="8">
    <source>
        <dbReference type="Proteomes" id="UP000294558"/>
    </source>
</evidence>
<proteinExistence type="predicted"/>
<dbReference type="InterPro" id="IPR050763">
    <property type="entry name" value="ABC_transporter_ATP-binding"/>
</dbReference>
<evidence type="ECO:0000256" key="4">
    <source>
        <dbReference type="ARBA" id="ARBA00022840"/>
    </source>
</evidence>
<dbReference type="PROSITE" id="PS00211">
    <property type="entry name" value="ABC_TRANSPORTER_1"/>
    <property type="match status" value="1"/>
</dbReference>
<dbReference type="InterPro" id="IPR027417">
    <property type="entry name" value="P-loop_NTPase"/>
</dbReference>
<dbReference type="PANTHER" id="PTHR42711">
    <property type="entry name" value="ABC TRANSPORTER ATP-BINDING PROTEIN"/>
    <property type="match status" value="1"/>
</dbReference>
<comment type="subcellular location">
    <subcellularLocation>
        <location evidence="1">Cell membrane</location>
        <topology evidence="1">Peripheral membrane protein</topology>
    </subcellularLocation>
</comment>
<evidence type="ECO:0000256" key="5">
    <source>
        <dbReference type="ARBA" id="ARBA00023251"/>
    </source>
</evidence>
<keyword evidence="4 7" id="KW-0067">ATP-binding</keyword>
<feature type="domain" description="ABC transporter" evidence="6">
    <location>
        <begin position="4"/>
        <end position="229"/>
    </location>
</feature>
<reference evidence="7 8" key="1">
    <citation type="submission" date="2019-03" db="EMBL/GenBank/DDBJ databases">
        <title>Sequencing the genomes of 1000 actinobacteria strains.</title>
        <authorList>
            <person name="Klenk H.-P."/>
        </authorList>
    </citation>
    <scope>NUCLEOTIDE SEQUENCE [LARGE SCALE GENOMIC DNA]</scope>
    <source>
        <strain evidence="7 8">DSM 18936</strain>
    </source>
</reference>
<protein>
    <submittedName>
        <fullName evidence="7">ABC-2 type transport system ATP-binding protein</fullName>
    </submittedName>
</protein>
<dbReference type="GO" id="GO:0046677">
    <property type="term" value="P:response to antibiotic"/>
    <property type="evidence" value="ECO:0007669"/>
    <property type="project" value="UniProtKB-KW"/>
</dbReference>
<keyword evidence="5" id="KW-0046">Antibiotic resistance</keyword>
<dbReference type="GO" id="GO:0016887">
    <property type="term" value="F:ATP hydrolysis activity"/>
    <property type="evidence" value="ECO:0007669"/>
    <property type="project" value="InterPro"/>
</dbReference>
<dbReference type="Pfam" id="PF00005">
    <property type="entry name" value="ABC_tran"/>
    <property type="match status" value="1"/>
</dbReference>
<dbReference type="Proteomes" id="UP000294558">
    <property type="component" value="Unassembled WGS sequence"/>
</dbReference>
<keyword evidence="2" id="KW-0813">Transport</keyword>
<sequence length="306" mass="32666">MSAITISGLRKTYGDNVAVDDLSFEVADGEVYGLLGHNGAGKSTTIEIMEGHRERTSGDVTVLGIDPEQGGRELRDRIGIVLQTSGTDVELTVRESIELYGAAYRRRRTVDEIVELVGLEEKVDARVGSLSGGQKRRLDLGLGIVGYPELLFLDEPTTGFDPAARRRSWEMIQGLCSLGTTVVLTTHYLDEAEQLADRVGVMARGKMVAEGTPAELMSASPTTTISFEVPEGVDPDALLVPADSTFDTSGNATTCVIETAEPTRVLAEVMGAAAARGHELAGISVRRPSLEDVFLGLAGEREGSEQ</sequence>
<evidence type="ECO:0000256" key="2">
    <source>
        <dbReference type="ARBA" id="ARBA00022448"/>
    </source>
</evidence>
<dbReference type="InterPro" id="IPR017871">
    <property type="entry name" value="ABC_transporter-like_CS"/>
</dbReference>
<dbReference type="EMBL" id="SOAU01000001">
    <property type="protein sequence ID" value="TDT15667.1"/>
    <property type="molecule type" value="Genomic_DNA"/>
</dbReference>
<dbReference type="SUPFAM" id="SSF52540">
    <property type="entry name" value="P-loop containing nucleoside triphosphate hydrolases"/>
    <property type="match status" value="1"/>
</dbReference>
<dbReference type="PROSITE" id="PS50893">
    <property type="entry name" value="ABC_TRANSPORTER_2"/>
    <property type="match status" value="1"/>
</dbReference>
<dbReference type="GO" id="GO:0005524">
    <property type="term" value="F:ATP binding"/>
    <property type="evidence" value="ECO:0007669"/>
    <property type="project" value="UniProtKB-KW"/>
</dbReference>
<dbReference type="SMART" id="SM00382">
    <property type="entry name" value="AAA"/>
    <property type="match status" value="1"/>
</dbReference>
<dbReference type="Gene3D" id="3.40.50.300">
    <property type="entry name" value="P-loop containing nucleotide triphosphate hydrolases"/>
    <property type="match status" value="1"/>
</dbReference>
<evidence type="ECO:0000256" key="1">
    <source>
        <dbReference type="ARBA" id="ARBA00004202"/>
    </source>
</evidence>
<organism evidence="7 8">
    <name type="scientific">Ilumatobacter fluminis</name>
    <dbReference type="NCBI Taxonomy" id="467091"/>
    <lineage>
        <taxon>Bacteria</taxon>
        <taxon>Bacillati</taxon>
        <taxon>Actinomycetota</taxon>
        <taxon>Acidimicrobiia</taxon>
        <taxon>Acidimicrobiales</taxon>
        <taxon>Ilumatobacteraceae</taxon>
        <taxon>Ilumatobacter</taxon>
    </lineage>
</organism>
<evidence type="ECO:0000256" key="3">
    <source>
        <dbReference type="ARBA" id="ARBA00022741"/>
    </source>
</evidence>